<keyword evidence="1" id="KW-1133">Transmembrane helix</keyword>
<evidence type="ECO:0000256" key="1">
    <source>
        <dbReference type="SAM" id="Phobius"/>
    </source>
</evidence>
<organism evidence="2 3">
    <name type="scientific">Candidatus Nanohalobium constans</name>
    <dbReference type="NCBI Taxonomy" id="2565781"/>
    <lineage>
        <taxon>Archaea</taxon>
        <taxon>Candidatus Nanohalarchaeota</taxon>
        <taxon>Candidatus Nanohalobia</taxon>
        <taxon>Candidatus Nanohalobiales</taxon>
        <taxon>Candidatus Nanohalobiaceae</taxon>
        <taxon>Candidatus Nanohalobium</taxon>
    </lineage>
</organism>
<evidence type="ECO:0000313" key="2">
    <source>
        <dbReference type="EMBL" id="QGA80831.1"/>
    </source>
</evidence>
<keyword evidence="3" id="KW-1185">Reference proteome</keyword>
<dbReference type="EMBL" id="CP040089">
    <property type="protein sequence ID" value="QGA80831.1"/>
    <property type="molecule type" value="Genomic_DNA"/>
</dbReference>
<protein>
    <submittedName>
        <fullName evidence="2">Uncharacterized protein</fullName>
    </submittedName>
</protein>
<proteinExistence type="predicted"/>
<dbReference type="GeneID" id="42365341"/>
<sequence>MKKTKGFVSLALSIYVLVFILLMATHYLQNQSVSAELYATTDFDKEQFETNLATAALLNETTKQYIIEEKEDKISHILAEMSTIDFRFQIKSNNGMNIGRITDTAGSTTVTIGSPSEEPLEVTMTQGEKANE</sequence>
<gene>
    <name evidence="2" type="ORF">LC1Nh_0949</name>
</gene>
<reference evidence="3" key="1">
    <citation type="submission" date="2019-05" db="EMBL/GenBank/DDBJ databases">
        <title>Candidatus Nanohalobium constans, a novel model system to study the DPANN nano-sized archaea: genomic and physiological characterization of a nanoarchaeon co-cultured with its chitinotrophic host.</title>
        <authorList>
            <person name="La Cono V."/>
            <person name="Arcadi E."/>
            <person name="Crisafi F."/>
            <person name="Denaro R."/>
            <person name="La Spada G."/>
            <person name="Messina E."/>
            <person name="Smedile F."/>
            <person name="Toshchakov S.V."/>
            <person name="Shevchenko M.A."/>
            <person name="Golyshin P.N."/>
            <person name="Golyshina O.V."/>
            <person name="Ferrer M."/>
            <person name="Rohde M."/>
            <person name="Mushegian A."/>
            <person name="Sorokin D.Y."/>
            <person name="Giuliano L."/>
            <person name="Yakimov M.M."/>
        </authorList>
    </citation>
    <scope>NUCLEOTIDE SEQUENCE [LARGE SCALE GENOMIC DNA]</scope>
    <source>
        <strain evidence="3">LC1Nh</strain>
    </source>
</reference>
<name>A0A5Q0UHK1_9ARCH</name>
<keyword evidence="1" id="KW-0472">Membrane</keyword>
<evidence type="ECO:0000313" key="3">
    <source>
        <dbReference type="Proteomes" id="UP000377803"/>
    </source>
</evidence>
<accession>A0A5Q0UHK1</accession>
<dbReference type="KEGG" id="ncon:LC1Nh_0949"/>
<feature type="transmembrane region" description="Helical" evidence="1">
    <location>
        <begin position="7"/>
        <end position="28"/>
    </location>
</feature>
<keyword evidence="1" id="KW-0812">Transmembrane</keyword>
<dbReference type="RefSeq" id="WP_153550574.1">
    <property type="nucleotide sequence ID" value="NZ_CP040089.1"/>
</dbReference>
<dbReference type="AlphaFoldDB" id="A0A5Q0UHK1"/>
<dbReference type="Proteomes" id="UP000377803">
    <property type="component" value="Chromosome"/>
</dbReference>